<organism evidence="3 4">
    <name type="scientific">Eragrostis curvula</name>
    <name type="common">weeping love grass</name>
    <dbReference type="NCBI Taxonomy" id="38414"/>
    <lineage>
        <taxon>Eukaryota</taxon>
        <taxon>Viridiplantae</taxon>
        <taxon>Streptophyta</taxon>
        <taxon>Embryophyta</taxon>
        <taxon>Tracheophyta</taxon>
        <taxon>Spermatophyta</taxon>
        <taxon>Magnoliopsida</taxon>
        <taxon>Liliopsida</taxon>
        <taxon>Poales</taxon>
        <taxon>Poaceae</taxon>
        <taxon>PACMAD clade</taxon>
        <taxon>Chloridoideae</taxon>
        <taxon>Eragrostideae</taxon>
        <taxon>Eragrostidinae</taxon>
        <taxon>Eragrostis</taxon>
    </lineage>
</organism>
<keyword evidence="2" id="KW-0472">Membrane</keyword>
<dbReference type="PANTHER" id="PTHR33115">
    <property type="entry name" value="ARM REPEAT SUPERFAMILY PROTEIN"/>
    <property type="match status" value="1"/>
</dbReference>
<reference evidence="3 4" key="1">
    <citation type="journal article" date="2019" name="Sci. Rep.">
        <title>A high-quality genome of Eragrostis curvula grass provides insights into Poaceae evolution and supports new strategies to enhance forage quality.</title>
        <authorList>
            <person name="Carballo J."/>
            <person name="Santos B.A.C.M."/>
            <person name="Zappacosta D."/>
            <person name="Garbus I."/>
            <person name="Selva J.P."/>
            <person name="Gallo C.A."/>
            <person name="Diaz A."/>
            <person name="Albertini E."/>
            <person name="Caccamo M."/>
            <person name="Echenique V."/>
        </authorList>
    </citation>
    <scope>NUCLEOTIDE SEQUENCE [LARGE SCALE GENOMIC DNA]</scope>
    <source>
        <strain evidence="4">cv. Victoria</strain>
        <tissue evidence="3">Leaf</tissue>
    </source>
</reference>
<comment type="caution">
    <text evidence="3">The sequence shown here is derived from an EMBL/GenBank/DDBJ whole genome shotgun (WGS) entry which is preliminary data.</text>
</comment>
<evidence type="ECO:0000256" key="2">
    <source>
        <dbReference type="SAM" id="Phobius"/>
    </source>
</evidence>
<feature type="transmembrane region" description="Helical" evidence="2">
    <location>
        <begin position="121"/>
        <end position="140"/>
    </location>
</feature>
<dbReference type="SUPFAM" id="SSF48371">
    <property type="entry name" value="ARM repeat"/>
    <property type="match status" value="1"/>
</dbReference>
<evidence type="ECO:0000313" key="4">
    <source>
        <dbReference type="Proteomes" id="UP000324897"/>
    </source>
</evidence>
<feature type="region of interest" description="Disordered" evidence="1">
    <location>
        <begin position="287"/>
        <end position="308"/>
    </location>
</feature>
<dbReference type="Proteomes" id="UP000324897">
    <property type="component" value="Chromosome 2"/>
</dbReference>
<dbReference type="OrthoDB" id="689499at2759"/>
<keyword evidence="2" id="KW-1133">Transmembrane helix</keyword>
<accession>A0A5J9UR57</accession>
<proteinExistence type="predicted"/>
<feature type="compositionally biased region" description="Basic and acidic residues" evidence="1">
    <location>
        <begin position="323"/>
        <end position="338"/>
    </location>
</feature>
<dbReference type="AlphaFoldDB" id="A0A5J9UR57"/>
<gene>
    <name evidence="3" type="ORF">EJB05_28821</name>
</gene>
<evidence type="ECO:0000256" key="1">
    <source>
        <dbReference type="SAM" id="MobiDB-lite"/>
    </source>
</evidence>
<keyword evidence="2" id="KW-0812">Transmembrane</keyword>
<feature type="transmembrane region" description="Helical" evidence="2">
    <location>
        <begin position="81"/>
        <end position="100"/>
    </location>
</feature>
<dbReference type="InterPro" id="IPR016024">
    <property type="entry name" value="ARM-type_fold"/>
</dbReference>
<evidence type="ECO:0000313" key="3">
    <source>
        <dbReference type="EMBL" id="TVU26282.1"/>
    </source>
</evidence>
<sequence>MVFKMIFNDLGDHLVPNFVNIVTKVIRNNTIGRANLQDAIRTYRQRRFSPAVRWGYTGAKVASYLVLRACLPFLAMCYVPAFLYGYGPVACIVLALWRIVKQDYGTTDGDASKANLMPALVMFYTLVLCQGALYLVRLSFDYAGAIILQRYREDYKLPNKGWCRTSLVEYLLDTRARCWREPASIRGRTVLYFTIDLLDSGSWEDNFSGARWLDAFIRQGIDVRSLLLPSRPKIQKMIDTLGWRHARETREVAARIMAHLASEIHLAQFPGAIQCISSLLQDETNQMCGNSNQQQEESHLQTDPPPKKKAMLDQFKRLEKRAMKNKGGDDVHKQKEADGSSCNDLGEGSCNELILQGLTILERLASNHQNFDDICRAPGLLSKITAPLYTVTLIHDIEVSSEWADVVNRSFRVIHQLIRGNGNTCRTLTHEISSNKQALSNLDRILYQGNAASQELQMGAMAILTQLAMDLTVDLTMEIKEGLVKKQLQIFLDCEEEEEPDIVLKPLKALAGRTLAFLSSNSVKLCLHHGGI</sequence>
<feature type="non-terminal residue" evidence="3">
    <location>
        <position position="1"/>
    </location>
</feature>
<keyword evidence="4" id="KW-1185">Reference proteome</keyword>
<protein>
    <submittedName>
        <fullName evidence="3">Uncharacterized protein</fullName>
    </submittedName>
</protein>
<dbReference type="Gramene" id="TVU26282">
    <property type="protein sequence ID" value="TVU26282"/>
    <property type="gene ID" value="EJB05_28821"/>
</dbReference>
<name>A0A5J9UR57_9POAL</name>
<feature type="region of interest" description="Disordered" evidence="1">
    <location>
        <begin position="323"/>
        <end position="343"/>
    </location>
</feature>
<dbReference type="PANTHER" id="PTHR33115:SF25">
    <property type="entry name" value="CONDENSIN COMPLEX SUBUNIT 1 C-TERMINAL DOMAIN-CONTAINING PROTEIN"/>
    <property type="match status" value="1"/>
</dbReference>
<dbReference type="EMBL" id="RWGY01000013">
    <property type="protein sequence ID" value="TVU26282.1"/>
    <property type="molecule type" value="Genomic_DNA"/>
</dbReference>